<evidence type="ECO:0000256" key="10">
    <source>
        <dbReference type="ARBA" id="ARBA00023086"/>
    </source>
</evidence>
<name>A0A2Z5TG65_9MONO</name>
<evidence type="ECO:0000256" key="9">
    <source>
        <dbReference type="ARBA" id="ARBA00022884"/>
    </source>
</evidence>
<evidence type="ECO:0000256" key="12">
    <source>
        <dbReference type="ARBA" id="ARBA00023274"/>
    </source>
</evidence>
<reference evidence="16" key="1">
    <citation type="submission" date="2017-10" db="EMBL/GenBank/DDBJ databases">
        <title>Nucleoprotein of Measles virus genotype D8 MVs/Miyagi.JPN/38.17[D8].</title>
        <authorList>
            <person name="Sasaki M."/>
        </authorList>
    </citation>
    <scope>NUCLEOTIDE SEQUENCE</scope>
    <source>
        <strain evidence="16">MVs/Miyagi.JPN/38.17[D8]</strain>
    </source>
</reference>
<keyword evidence="10 14" id="KW-0543">Viral nucleoprotein</keyword>
<evidence type="ECO:0000256" key="13">
    <source>
        <dbReference type="ARBA" id="ARBA00049620"/>
    </source>
</evidence>
<dbReference type="GO" id="GO:0019029">
    <property type="term" value="C:helical viral capsid"/>
    <property type="evidence" value="ECO:0007669"/>
    <property type="project" value="UniProtKB-KW"/>
</dbReference>
<evidence type="ECO:0000256" key="7">
    <source>
        <dbReference type="ARBA" id="ARBA00022581"/>
    </source>
</evidence>
<protein>
    <recommendedName>
        <fullName evidence="14">Nucleocapsid</fullName>
    </recommendedName>
    <alternativeName>
        <fullName evidence="14">Nucleocapsid protein</fullName>
    </alternativeName>
</protein>
<keyword evidence="8 14" id="KW-0946">Virion</keyword>
<comment type="function">
    <text evidence="13">Forms the helical nucleocapsid (NC) in a ratio of 1 N per 6 ribonucleotides, protecting the genome from nucleases. The nucleocapsid (NC) has a helical structure with either 12.35 or 11.64 N per turn, approximately 20 nm in diameter, with a hollow central cavity approximately 5 nm in diameter. The encapsidated genomic RNA serves as template for transcription and replication; encapsidation by N is coupled to RNA synthesis. Forms the encapsidation complex with the phosphoprotein protein P. Before encapsidation, the newly synthesized free N protein, so-called N0, is chaperoned by P. Participates, together with P, in the formation of viral factories (viroplasms), which are large inclusions in the host cytoplasm where replication takes place. N is released in the blood following lysis of measles infected cells, it interacts then with human FCGR2B on immune cells, inducing apoptosis and blocking inflammatory immune response.</text>
</comment>
<dbReference type="GO" id="GO:0042025">
    <property type="term" value="C:host cell nucleus"/>
    <property type="evidence" value="ECO:0007669"/>
    <property type="project" value="UniProtKB-SubCell"/>
</dbReference>
<dbReference type="InterPro" id="IPR002021">
    <property type="entry name" value="Paramyx_ncap"/>
</dbReference>
<dbReference type="Pfam" id="PF00973">
    <property type="entry name" value="Paramyxo_ncap"/>
    <property type="match status" value="1"/>
</dbReference>
<evidence type="ECO:0000313" key="16">
    <source>
        <dbReference type="EMBL" id="BBA83880.1"/>
    </source>
</evidence>
<evidence type="ECO:0000256" key="11">
    <source>
        <dbReference type="ARBA" id="ARBA00023200"/>
    </source>
</evidence>
<dbReference type="GO" id="GO:1990904">
    <property type="term" value="C:ribonucleoprotein complex"/>
    <property type="evidence" value="ECO:0007669"/>
    <property type="project" value="UniProtKB-KW"/>
</dbReference>
<dbReference type="GO" id="GO:0019013">
    <property type="term" value="C:viral nucleocapsid"/>
    <property type="evidence" value="ECO:0007669"/>
    <property type="project" value="UniProtKB-KW"/>
</dbReference>
<feature type="compositionally biased region" description="Polar residues" evidence="15">
    <location>
        <begin position="70"/>
        <end position="87"/>
    </location>
</feature>
<keyword evidence="4" id="KW-0597">Phosphoprotein</keyword>
<gene>
    <name evidence="16" type="primary">N</name>
</gene>
<keyword evidence="6" id="KW-1048">Host nucleus</keyword>
<evidence type="ECO:0000256" key="3">
    <source>
        <dbReference type="ARBA" id="ARBA00022497"/>
    </source>
</evidence>
<keyword evidence="12 14" id="KW-0687">Ribonucleoprotein</keyword>
<evidence type="ECO:0000256" key="6">
    <source>
        <dbReference type="ARBA" id="ARBA00022562"/>
    </source>
</evidence>
<feature type="compositionally biased region" description="Basic and acidic residues" evidence="15">
    <location>
        <begin position="36"/>
        <end position="54"/>
    </location>
</feature>
<keyword evidence="11 14" id="KW-1035">Host cytoplasm</keyword>
<evidence type="ECO:0000256" key="8">
    <source>
        <dbReference type="ARBA" id="ARBA00022844"/>
    </source>
</evidence>
<sequence length="127" mass="13972">MHTTEDRTSRAVGPRQAQVSFLHGDQSENELPGLGGKEDRRVRQSRGEARESNREIGSSRLSDARAAHLPTSTPLDIDTASESGQDLQDSRRSADALLRLQAMAGILEEQGSDTDTPRVYNDRDLLD</sequence>
<evidence type="ECO:0000256" key="5">
    <source>
        <dbReference type="ARBA" id="ARBA00022561"/>
    </source>
</evidence>
<comment type="subcellular location">
    <subcellularLocation>
        <location evidence="1">Host nucleus</location>
    </subcellularLocation>
    <subcellularLocation>
        <location evidence="14">Virion</location>
    </subcellularLocation>
    <subcellularLocation>
        <location evidence="14">Host cytoplasm</location>
    </subcellularLocation>
</comment>
<comment type="subunit">
    <text evidence="14">Homomultimer; forms the nucleocapsid. Binds to the viral genomic RNA. N0 interacts with the phosphoprotein (via N-terminus); this interaction allows P to chaperon N0 to avoid N polymerization before encapsidation. Interacts as N-RNA template with the phosphoprotein (via C-terminus); this interaction positions the polymerase on the template.</text>
</comment>
<accession>A0A2Z5TG65</accession>
<keyword evidence="3 14" id="KW-1139">Helical capsid protein</keyword>
<evidence type="ECO:0000256" key="1">
    <source>
        <dbReference type="ARBA" id="ARBA00004147"/>
    </source>
</evidence>
<evidence type="ECO:0000256" key="14">
    <source>
        <dbReference type="RuleBase" id="RU361245"/>
    </source>
</evidence>
<comment type="similarity">
    <text evidence="2 14">Belongs to the paramyxoviruses nucleocapsid family.</text>
</comment>
<organism evidence="16">
    <name type="scientific">Measles virus genotype D8</name>
    <dbReference type="NCBI Taxonomy" id="170528"/>
    <lineage>
        <taxon>Viruses</taxon>
        <taxon>Riboviria</taxon>
        <taxon>Orthornavirae</taxon>
        <taxon>Negarnaviricota</taxon>
        <taxon>Haploviricotina</taxon>
        <taxon>Monjiviricetes</taxon>
        <taxon>Mononegavirales</taxon>
        <taxon>Paramyxoviridae</taxon>
        <taxon>Orthoparamyxovirinae</taxon>
        <taxon>Morbillivirus</taxon>
        <taxon>Morbillivirus hominis</taxon>
        <taxon>Measles morbillivirus</taxon>
    </lineage>
</organism>
<feature type="region of interest" description="Disordered" evidence="15">
    <location>
        <begin position="108"/>
        <end position="127"/>
    </location>
</feature>
<dbReference type="GO" id="GO:0030430">
    <property type="term" value="C:host cell cytoplasm"/>
    <property type="evidence" value="ECO:0007669"/>
    <property type="project" value="UniProtKB-SubCell"/>
</dbReference>
<evidence type="ECO:0000256" key="15">
    <source>
        <dbReference type="SAM" id="MobiDB-lite"/>
    </source>
</evidence>
<proteinExistence type="inferred from homology"/>
<evidence type="ECO:0000256" key="2">
    <source>
        <dbReference type="ARBA" id="ARBA00007642"/>
    </source>
</evidence>
<dbReference type="GO" id="GO:0005198">
    <property type="term" value="F:structural molecule activity"/>
    <property type="evidence" value="ECO:0007669"/>
    <property type="project" value="InterPro"/>
</dbReference>
<feature type="region of interest" description="Disordered" evidence="15">
    <location>
        <begin position="1"/>
        <end position="93"/>
    </location>
</feature>
<keyword evidence="5 14" id="KW-0167">Capsid protein</keyword>
<dbReference type="GO" id="GO:0003723">
    <property type="term" value="F:RNA binding"/>
    <property type="evidence" value="ECO:0007669"/>
    <property type="project" value="UniProtKB-KW"/>
</dbReference>
<keyword evidence="9 14" id="KW-0694">RNA-binding</keyword>
<dbReference type="EMBL" id="LC330858">
    <property type="protein sequence ID" value="BBA83880.1"/>
    <property type="molecule type" value="Viral_cRNA"/>
</dbReference>
<keyword evidence="7" id="KW-0945">Host-virus interaction</keyword>
<evidence type="ECO:0000256" key="4">
    <source>
        <dbReference type="ARBA" id="ARBA00022553"/>
    </source>
</evidence>
<comment type="function">
    <text evidence="14">Forms the helical nucleocapsid (NC), protecting the genome from nucleases.</text>
</comment>